<keyword evidence="8 9" id="KW-0539">Nucleus</keyword>
<name>A0A8W8K4Y4_MAGGI</name>
<dbReference type="GO" id="GO:0016592">
    <property type="term" value="C:mediator complex"/>
    <property type="evidence" value="ECO:0007669"/>
    <property type="project" value="InterPro"/>
</dbReference>
<comment type="similarity">
    <text evidence="2 9">Belongs to the Mediator complex subunit 13 family.</text>
</comment>
<feature type="domain" description="Mediator complex subunit Med13 C-terminal" evidence="11">
    <location>
        <begin position="1592"/>
        <end position="2003"/>
    </location>
</feature>
<evidence type="ECO:0000259" key="12">
    <source>
        <dbReference type="Pfam" id="PF18296"/>
    </source>
</evidence>
<evidence type="ECO:0000256" key="8">
    <source>
        <dbReference type="ARBA" id="ARBA00023242"/>
    </source>
</evidence>
<evidence type="ECO:0000256" key="5">
    <source>
        <dbReference type="ARBA" id="ARBA00023015"/>
    </source>
</evidence>
<dbReference type="Pfam" id="PF18296">
    <property type="entry name" value="MID_MedPIWI"/>
    <property type="match status" value="1"/>
</dbReference>
<dbReference type="PANTHER" id="PTHR48249:SF3">
    <property type="entry name" value="MEDIATOR OF RNA POLYMERASE II TRANSCRIPTION SUBUNIT 13"/>
    <property type="match status" value="1"/>
</dbReference>
<dbReference type="Proteomes" id="UP000005408">
    <property type="component" value="Unassembled WGS sequence"/>
</dbReference>
<dbReference type="PANTHER" id="PTHR48249">
    <property type="entry name" value="MEDIATOR OF RNA POLYMERASE II TRANSCRIPTION SUBUNIT 13"/>
    <property type="match status" value="1"/>
</dbReference>
<feature type="compositionally biased region" description="Polar residues" evidence="10">
    <location>
        <begin position="1854"/>
        <end position="1890"/>
    </location>
</feature>
<keyword evidence="5 9" id="KW-0805">Transcription regulation</keyword>
<sequence>MSHSTPSGNGCSLEDCYTNLFSLTEIRGIKWRKLSANPDYTTVDQLEDPVLVSYSKCIKADILSVWRRVARSSDQPRYTTDQLSYNKELWIFWYGDEPENLSRLISPDLRVDSSGGWDNGECGISYECRTLIFKALHNLIEKCLLHRGFVRIGKWFVQPHDVNANGPEKSTHLSFCFNFFLHGESSVCASIEVKQHPPVWRLTNNHLSTAQENPGNLQVILVPYGLCGSLTGNSYRETDQSASKIIEEWSQFYPLDKNDGTDVNKIPPLVEVIVAGVRMKYPSCYVLLCEIEDAPTRAPNLTAQRPGVAPGGGLLTPPTSPAAAVLLPGADAGGKVQCAPYTGAHTDANTELMAKSSRAFSARITEKVTQDNLVTAGIAKRSMETISDEAAVGVWNFNDPSVKTTCNCARHRGAKNKLGQQNKSVVPLVGKKGDKPDKLERQQSRLSRGSLPFHRRHIVVEDATQNDMPLVLSGSTAPFNSAPGNSLLPQLNNSTETNGGTVASVEAASPADMSPMTGPQSPPDPAMPKLSPHPPVDAGTDNKTAKLITEAPPQTNPASEFIKPTTASTPKVADNILSPLSWPGQQSEAKTASINNWIKTSQPHPEVPGIKRPVLPAKDTDEDELVTKFLYDYQSIHSWSEYPVKRARVERSSSVVEIGPESPSLSLNHQSQKHKTKQPDPYDFIDDEQSINPATVSKRMFRSSRDEYINNKKMDDEKMDFGDPFTEIPDSASSPPETPSGTKHLIHTSDLKPSYDDLAHIFDSDDSDKDDPEHFGNLGQTMDKYEDGTTKFPLNNAMTVTDGAISVSELSKMYPTPPSNNTSNDRSPGPHDVMDNHISLEKQVIKTEFIHAIKEDFFRDLPAVFEPAGQAEFMGSDKYSPIVLQSSKLSPLPRPPDYKGHWQFSSFEKPVPPSYTNIPSIENIPSMSSRMPSSAVENSPATFLSNSVGQQRTPLSNYNELQSPASNASSYLNKTLNSIDNQGTNHQIPEVHSLVVNVFLMDSRLNLFRDVNFDSCNICVCNMNIKGADTEIYLSDSSAESATRCVCGFSAIVNRRFGHNSGLFYEDEVDITGIKNDRYEGRKPSLLALEYQKDKVSEYADWPHEILNLLVSQFSIPYPSASTIQHLLRLGMMNTTSGFTEDSSSLLDILQLQDGNDITYMALDLGRQAMEHCSPNKLDDPNHKSTCLHKWQFLQGASRIPQNSQDCVQVLKSLQPILQDAIQNKRSIPLWEHKYKLSGPLTWKEFHQLAGRGSDENSTPQPIPSFLAGLDGDWVSLSPYSLRYWDKQFLEPYGKPRDIAYIVLAPDNDYIINAIILFFKELSNVYELSRMGRHSPVSLKLRDGIMRVGKKIAEKFSTEDHPDDWFKFIGNSNVASKLRLYSQVCRSFLAPLLAQQNLDQSVFEPMSNNRPGYKPAETKPEVNQSEHNAFTMPAPQPHTAEDKENVETPGNARDSLYLDAEQTTSQECPALMVYLIDSFTYGSDWDPSVERLTKVGLLKCYNQLVKSLPETLQQNISLQIIPLSTILETMEKGFNMQTLQSICFSVFSMCRWNLAHSILGRHLTGFGPAAAAEIFLRKKEADKAGSIKLHGPPFVLAPTKDTQTILAESCGDKLERSFVLFCAYCMSEDQRYLLAACTDEQGEMMETCSINIEIPNRSRRKKASARKIGLQKLWDFLLGVVSMSSVPCRLIIGRFGRIGHGEMKGWSGLLSKKNLELAGKKMKQMCGQCSLTIGNCDTPGILSACLVSLESLTSFNIMADAVKMEEKMSSNCPLQTPRDASTTHILVFPTSAIAQANSHAPVMEISGTITMEDTMPMDDLVDSGEQGNNLYSILDQECLLEVFDEITTNYPDQGNALGNISNPGSPTGDSAPHNTHSMNGQFQKNATSNDPQDEMPNLLNQPLALGYFISTASPGPLPCWFWSASPEKEFQCPSCFKAALHIHSSSKHDEFSYTHHKNSHPLDSNLTPDVLRYVLETYNALSWLTFDPVQNDRQSCLPIHFMVLMQMYHALNAFV</sequence>
<evidence type="ECO:0000256" key="6">
    <source>
        <dbReference type="ARBA" id="ARBA00023159"/>
    </source>
</evidence>
<feature type="region of interest" description="Disordered" evidence="10">
    <location>
        <begin position="656"/>
        <end position="688"/>
    </location>
</feature>
<proteinExistence type="inferred from homology"/>
<dbReference type="EnsemblMetazoa" id="G22121.1">
    <property type="protein sequence ID" value="G22121.1:cds"/>
    <property type="gene ID" value="G22121"/>
</dbReference>
<evidence type="ECO:0000313" key="13">
    <source>
        <dbReference type="EnsemblMetazoa" id="G22121.1:cds"/>
    </source>
</evidence>
<comment type="subunit">
    <text evidence="9">Component of the Mediator complex.</text>
</comment>
<feature type="region of interest" description="Disordered" evidence="10">
    <location>
        <begin position="510"/>
        <end position="541"/>
    </location>
</feature>
<feature type="region of interest" description="Disordered" evidence="10">
    <location>
        <begin position="812"/>
        <end position="834"/>
    </location>
</feature>
<dbReference type="InterPro" id="IPR051139">
    <property type="entry name" value="Mediator_complx_sub13"/>
</dbReference>
<feature type="domain" description="MID" evidence="12">
    <location>
        <begin position="1297"/>
        <end position="1551"/>
    </location>
</feature>
<feature type="region of interest" description="Disordered" evidence="10">
    <location>
        <begin position="1407"/>
        <end position="1451"/>
    </location>
</feature>
<evidence type="ECO:0000256" key="2">
    <source>
        <dbReference type="ARBA" id="ARBA00009354"/>
    </source>
</evidence>
<feature type="compositionally biased region" description="Pro residues" evidence="10">
    <location>
        <begin position="520"/>
        <end position="535"/>
    </location>
</feature>
<dbReference type="OMA" id="WWGEDPS"/>
<protein>
    <recommendedName>
        <fullName evidence="3 9">Mediator of RNA polymerase II transcription subunit 13</fullName>
    </recommendedName>
</protein>
<evidence type="ECO:0000313" key="14">
    <source>
        <dbReference type="Proteomes" id="UP000005408"/>
    </source>
</evidence>
<evidence type="ECO:0000256" key="9">
    <source>
        <dbReference type="RuleBase" id="RU364134"/>
    </source>
</evidence>
<dbReference type="GO" id="GO:0045944">
    <property type="term" value="P:positive regulation of transcription by RNA polymerase II"/>
    <property type="evidence" value="ECO:0007669"/>
    <property type="project" value="TreeGrafter"/>
</dbReference>
<evidence type="ECO:0000256" key="4">
    <source>
        <dbReference type="ARBA" id="ARBA00022491"/>
    </source>
</evidence>
<keyword evidence="6 9" id="KW-0010">Activator</keyword>
<evidence type="ECO:0000256" key="1">
    <source>
        <dbReference type="ARBA" id="ARBA00004123"/>
    </source>
</evidence>
<reference evidence="13" key="1">
    <citation type="submission" date="2022-08" db="UniProtKB">
        <authorList>
            <consortium name="EnsemblMetazoa"/>
        </authorList>
    </citation>
    <scope>IDENTIFICATION</scope>
    <source>
        <strain evidence="13">05x7-T-G4-1.051#20</strain>
    </source>
</reference>
<dbReference type="InterPro" id="IPR041285">
    <property type="entry name" value="MID_MedPIWI"/>
</dbReference>
<comment type="subcellular location">
    <subcellularLocation>
        <location evidence="1 9">Nucleus</location>
    </subcellularLocation>
</comment>
<feature type="compositionally biased region" description="Basic and acidic residues" evidence="10">
    <location>
        <begin position="431"/>
        <end position="443"/>
    </location>
</feature>
<feature type="region of interest" description="Disordered" evidence="10">
    <location>
        <begin position="481"/>
        <end position="500"/>
    </location>
</feature>
<comment type="function">
    <text evidence="9">Component of the Mediator complex, a coactivator involved in regulated transcription of nearly all RNA polymerase II-dependent genes. Mediator functions as a bridge to convey information from gene-specific regulatory proteins to the basal RNA polymerase II transcription machinery. Mediator is recruited to promoters by direct interactions with regulatory proteins and serves as a scaffold for the assembly of a functional preinitiation complex with RNA polymerase II and the general transcription factors.</text>
</comment>
<accession>A0A8W8K4Y4</accession>
<keyword evidence="7 9" id="KW-0804">Transcription</keyword>
<evidence type="ECO:0000256" key="3">
    <source>
        <dbReference type="ARBA" id="ARBA00019618"/>
    </source>
</evidence>
<organism evidence="13 14">
    <name type="scientific">Magallana gigas</name>
    <name type="common">Pacific oyster</name>
    <name type="synonym">Crassostrea gigas</name>
    <dbReference type="NCBI Taxonomy" id="29159"/>
    <lineage>
        <taxon>Eukaryota</taxon>
        <taxon>Metazoa</taxon>
        <taxon>Spiralia</taxon>
        <taxon>Lophotrochozoa</taxon>
        <taxon>Mollusca</taxon>
        <taxon>Bivalvia</taxon>
        <taxon>Autobranchia</taxon>
        <taxon>Pteriomorphia</taxon>
        <taxon>Ostreida</taxon>
        <taxon>Ostreoidea</taxon>
        <taxon>Ostreidae</taxon>
        <taxon>Magallana</taxon>
    </lineage>
</organism>
<keyword evidence="14" id="KW-1185">Reference proteome</keyword>
<dbReference type="InterPro" id="IPR009401">
    <property type="entry name" value="Med13_C"/>
</dbReference>
<dbReference type="GO" id="GO:0003713">
    <property type="term" value="F:transcription coactivator activity"/>
    <property type="evidence" value="ECO:0007669"/>
    <property type="project" value="TreeGrafter"/>
</dbReference>
<dbReference type="OrthoDB" id="103819at2759"/>
<feature type="region of interest" description="Disordered" evidence="10">
    <location>
        <begin position="415"/>
        <end position="450"/>
    </location>
</feature>
<keyword evidence="4 9" id="KW-0678">Repressor</keyword>
<feature type="region of interest" description="Disordered" evidence="10">
    <location>
        <begin position="1854"/>
        <end position="1895"/>
    </location>
</feature>
<evidence type="ECO:0000259" key="11">
    <source>
        <dbReference type="Pfam" id="PF06333"/>
    </source>
</evidence>
<evidence type="ECO:0000256" key="10">
    <source>
        <dbReference type="SAM" id="MobiDB-lite"/>
    </source>
</evidence>
<evidence type="ECO:0000256" key="7">
    <source>
        <dbReference type="ARBA" id="ARBA00023163"/>
    </source>
</evidence>
<dbReference type="Pfam" id="PF06333">
    <property type="entry name" value="Med13_C"/>
    <property type="match status" value="1"/>
</dbReference>